<reference evidence="2 3" key="1">
    <citation type="journal article" date="2024" name="Commun. Biol.">
        <title>Comparative genomic analysis of thermophilic fungi reveals convergent evolutionary adaptations and gene losses.</title>
        <authorList>
            <person name="Steindorff A.S."/>
            <person name="Aguilar-Pontes M.V."/>
            <person name="Robinson A.J."/>
            <person name="Andreopoulos B."/>
            <person name="LaButti K."/>
            <person name="Kuo A."/>
            <person name="Mondo S."/>
            <person name="Riley R."/>
            <person name="Otillar R."/>
            <person name="Haridas S."/>
            <person name="Lipzen A."/>
            <person name="Grimwood J."/>
            <person name="Schmutz J."/>
            <person name="Clum A."/>
            <person name="Reid I.D."/>
            <person name="Moisan M.C."/>
            <person name="Butler G."/>
            <person name="Nguyen T.T.M."/>
            <person name="Dewar K."/>
            <person name="Conant G."/>
            <person name="Drula E."/>
            <person name="Henrissat B."/>
            <person name="Hansel C."/>
            <person name="Singer S."/>
            <person name="Hutchinson M.I."/>
            <person name="de Vries R.P."/>
            <person name="Natvig D.O."/>
            <person name="Powell A.J."/>
            <person name="Tsang A."/>
            <person name="Grigoriev I.V."/>
        </authorList>
    </citation>
    <scope>NUCLEOTIDE SEQUENCE [LARGE SCALE GENOMIC DNA]</scope>
    <source>
        <strain evidence="2 3">ATCC 24622</strain>
    </source>
</reference>
<name>A0ABR3XKX5_9PEZI</name>
<dbReference type="InterPro" id="IPR011009">
    <property type="entry name" value="Kinase-like_dom_sf"/>
</dbReference>
<dbReference type="Proteomes" id="UP001586593">
    <property type="component" value="Unassembled WGS sequence"/>
</dbReference>
<comment type="caution">
    <text evidence="2">The sequence shown here is derived from an EMBL/GenBank/DDBJ whole genome shotgun (WGS) entry which is preliminary data.</text>
</comment>
<gene>
    <name evidence="2" type="ORF">VTK73DRAFT_9538</name>
</gene>
<dbReference type="Gene3D" id="3.90.1200.10">
    <property type="match status" value="1"/>
</dbReference>
<sequence>MGSFLSRICESEPKTWQLSRPRDRKPPEYLKSNPLFNGGISLGQFPPPFKDPRARDDNAAFPLDGIDLSTVSNDELVRLFSEAPKLFDYGTSTVVRLSKSLVMKGGESVTMAEARNMIFATRTLKLPVPAVHRTFAVDTLEPRCAQPVKCQFIVMDYIPGPTVEDCWNTLEEADRQSVTSQVASMINTMQKVSLPPATPPGPIGGTDGALFHGFWFTDNGAGPFTSLRDLQEWCNHKLDVCIRLHQLPPCAPRFRFQSLVLTHQDIAPRNLILDAAGKVWLIDWDLGGAYPPGFEQAVLHDASSPFRDFADMVFQKLSSRQERVVKQYAMIGYGLSVGANL</sequence>
<organism evidence="2 3">
    <name type="scientific">Phialemonium thermophilum</name>
    <dbReference type="NCBI Taxonomy" id="223376"/>
    <lineage>
        <taxon>Eukaryota</taxon>
        <taxon>Fungi</taxon>
        <taxon>Dikarya</taxon>
        <taxon>Ascomycota</taxon>
        <taxon>Pezizomycotina</taxon>
        <taxon>Sordariomycetes</taxon>
        <taxon>Sordariomycetidae</taxon>
        <taxon>Cephalothecales</taxon>
        <taxon>Cephalothecaceae</taxon>
        <taxon>Phialemonium</taxon>
    </lineage>
</organism>
<feature type="domain" description="Aminoglycoside phosphotransferase" evidence="1">
    <location>
        <begin position="113"/>
        <end position="311"/>
    </location>
</feature>
<keyword evidence="3" id="KW-1185">Reference proteome</keyword>
<evidence type="ECO:0000259" key="1">
    <source>
        <dbReference type="Pfam" id="PF01636"/>
    </source>
</evidence>
<dbReference type="PANTHER" id="PTHR21310">
    <property type="entry name" value="AMINOGLYCOSIDE PHOSPHOTRANSFERASE-RELATED-RELATED"/>
    <property type="match status" value="1"/>
</dbReference>
<dbReference type="SUPFAM" id="SSF56112">
    <property type="entry name" value="Protein kinase-like (PK-like)"/>
    <property type="match status" value="1"/>
</dbReference>
<dbReference type="PANTHER" id="PTHR21310:SF39">
    <property type="entry name" value="AMINOGLYCOSIDE PHOSPHOTRANSFERASE DOMAIN-CONTAINING PROTEIN"/>
    <property type="match status" value="1"/>
</dbReference>
<protein>
    <recommendedName>
        <fullName evidence="1">Aminoglycoside phosphotransferase domain-containing protein</fullName>
    </recommendedName>
</protein>
<dbReference type="EMBL" id="JAZHXJ010000080">
    <property type="protein sequence ID" value="KAL1876359.1"/>
    <property type="molecule type" value="Genomic_DNA"/>
</dbReference>
<evidence type="ECO:0000313" key="2">
    <source>
        <dbReference type="EMBL" id="KAL1876359.1"/>
    </source>
</evidence>
<dbReference type="InterPro" id="IPR002575">
    <property type="entry name" value="Aminoglycoside_PTrfase"/>
</dbReference>
<evidence type="ECO:0000313" key="3">
    <source>
        <dbReference type="Proteomes" id="UP001586593"/>
    </source>
</evidence>
<accession>A0ABR3XKX5</accession>
<dbReference type="InterPro" id="IPR051678">
    <property type="entry name" value="AGP_Transferase"/>
</dbReference>
<dbReference type="Pfam" id="PF01636">
    <property type="entry name" value="APH"/>
    <property type="match status" value="1"/>
</dbReference>
<proteinExistence type="predicted"/>